<sequence length="289" mass="34237">MIYFCVKTDEFLASILDKVSLGAQYYCQFDVPLTKAESIIEKLKKRYVLDQTARQRNYRMQQKLMPVVDLVVLLNQSLYTAEKLRLCLLCTMPAEMRPIALNCSEVLRSSYQLEKSELDHFFSVLDRKNRLFYMSVANPLLLKSAKDKLASVPVYELVQIPYTLEQRKQKNIPQNKAQGWTWRLHKEFMLLKKTQLTDVFKKQQQNQKNNPVQDEVIQKELQKLWSLCGFRGVRHCIFDLNRNVPKWYISYFNRKSPIELIVPPYKIKSKRLVSNLNEALKFHKYEVQT</sequence>
<organism evidence="1 2">
    <name type="scientific">Acinetobacter apis</name>
    <dbReference type="NCBI Taxonomy" id="1229165"/>
    <lineage>
        <taxon>Bacteria</taxon>
        <taxon>Pseudomonadati</taxon>
        <taxon>Pseudomonadota</taxon>
        <taxon>Gammaproteobacteria</taxon>
        <taxon>Moraxellales</taxon>
        <taxon>Moraxellaceae</taxon>
        <taxon>Acinetobacter</taxon>
    </lineage>
</organism>
<dbReference type="Proteomes" id="UP000243463">
    <property type="component" value="Unassembled WGS sequence"/>
</dbReference>
<keyword evidence="2" id="KW-1185">Reference proteome</keyword>
<dbReference type="OrthoDB" id="6704602at2"/>
<accession>A0A217EIB6</accession>
<name>A0A217EIB6_9GAMM</name>
<gene>
    <name evidence="1" type="ORF">SAMN05444584_2238</name>
</gene>
<evidence type="ECO:0000313" key="2">
    <source>
        <dbReference type="Proteomes" id="UP000243463"/>
    </source>
</evidence>
<dbReference type="EMBL" id="FZLN01000009">
    <property type="protein sequence ID" value="SNQ30249.1"/>
    <property type="molecule type" value="Genomic_DNA"/>
</dbReference>
<evidence type="ECO:0000313" key="1">
    <source>
        <dbReference type="EMBL" id="SNQ30249.1"/>
    </source>
</evidence>
<dbReference type="AlphaFoldDB" id="A0A217EIB6"/>
<reference evidence="2" key="1">
    <citation type="submission" date="2017-06" db="EMBL/GenBank/DDBJ databases">
        <authorList>
            <person name="Varghese N."/>
            <person name="Submissions S."/>
        </authorList>
    </citation>
    <scope>NUCLEOTIDE SEQUENCE [LARGE SCALE GENOMIC DNA]</scope>
    <source>
        <strain evidence="2">ANC 5114</strain>
    </source>
</reference>
<proteinExistence type="predicted"/>
<protein>
    <submittedName>
        <fullName evidence="1">Uncharacterized protein</fullName>
    </submittedName>
</protein>